<name>X0X7R4_9ZZZZ</name>
<sequence length="143" mass="16009">MGMRLQGIDTKTRLSLFFVLLTATIGSSARATELWVEPGPPRELRRCGDGVLYELDAPYGPLLLARIRGTHYEMGRQYGCLLGDIILDVVKSITGSEDSEDNSEFSDAYLYLYPAVWKRLDPYVPERYLDEIRGISEGAEEAG</sequence>
<dbReference type="EMBL" id="BARS01040765">
    <property type="protein sequence ID" value="GAG39279.1"/>
    <property type="molecule type" value="Genomic_DNA"/>
</dbReference>
<proteinExistence type="predicted"/>
<organism evidence="1">
    <name type="scientific">marine sediment metagenome</name>
    <dbReference type="NCBI Taxonomy" id="412755"/>
    <lineage>
        <taxon>unclassified sequences</taxon>
        <taxon>metagenomes</taxon>
        <taxon>ecological metagenomes</taxon>
    </lineage>
</organism>
<gene>
    <name evidence="1" type="ORF">S01H1_62096</name>
</gene>
<comment type="caution">
    <text evidence="1">The sequence shown here is derived from an EMBL/GenBank/DDBJ whole genome shotgun (WGS) entry which is preliminary data.</text>
</comment>
<evidence type="ECO:0000313" key="1">
    <source>
        <dbReference type="EMBL" id="GAG39279.1"/>
    </source>
</evidence>
<accession>X0X7R4</accession>
<feature type="non-terminal residue" evidence="1">
    <location>
        <position position="143"/>
    </location>
</feature>
<reference evidence="1" key="1">
    <citation type="journal article" date="2014" name="Front. Microbiol.">
        <title>High frequency of phylogenetically diverse reductive dehalogenase-homologous genes in deep subseafloor sedimentary metagenomes.</title>
        <authorList>
            <person name="Kawai M."/>
            <person name="Futagami T."/>
            <person name="Toyoda A."/>
            <person name="Takaki Y."/>
            <person name="Nishi S."/>
            <person name="Hori S."/>
            <person name="Arai W."/>
            <person name="Tsubouchi T."/>
            <person name="Morono Y."/>
            <person name="Uchiyama I."/>
            <person name="Ito T."/>
            <person name="Fujiyama A."/>
            <person name="Inagaki F."/>
            <person name="Takami H."/>
        </authorList>
    </citation>
    <scope>NUCLEOTIDE SEQUENCE</scope>
    <source>
        <strain evidence="1">Expedition CK06-06</strain>
    </source>
</reference>
<dbReference type="AlphaFoldDB" id="X0X7R4"/>
<protein>
    <submittedName>
        <fullName evidence="1">Uncharacterized protein</fullName>
    </submittedName>
</protein>